<protein>
    <submittedName>
        <fullName evidence="2">Uncharacterized protein</fullName>
    </submittedName>
</protein>
<reference evidence="2 3" key="1">
    <citation type="submission" date="2024-04" db="EMBL/GenBank/DDBJ databases">
        <title>Phylogenomic analyses of a clade within the roseobacter group suggest taxonomic reassignments of species of the genera Aestuariivita, Citreicella, Loktanella, Nautella, Pelagibaca, Ruegeria, Thalassobius, Thiobacimonas and Tropicibacter, and the proposal o.</title>
        <authorList>
            <person name="Jeon C.O."/>
        </authorList>
    </citation>
    <scope>NUCLEOTIDE SEQUENCE [LARGE SCALE GENOMIC DNA]</scope>
    <source>
        <strain evidence="2 3">G8-12</strain>
    </source>
</reference>
<dbReference type="Proteomes" id="UP001451782">
    <property type="component" value="Chromosome"/>
</dbReference>
<evidence type="ECO:0000313" key="3">
    <source>
        <dbReference type="Proteomes" id="UP001451782"/>
    </source>
</evidence>
<evidence type="ECO:0000313" key="2">
    <source>
        <dbReference type="EMBL" id="WZU64346.1"/>
    </source>
</evidence>
<sequence>MLRIIVAALLAFCASVASAQSCPAFYRFVDFGLMGSDGAVYRGGTVLRAESLEGAPLLMTERTLCRDVRDVAVDGRGNPIPVVTAVRYDPAAAGLDLRALGVAIYEDTAVVADENAQAHLAKLDDPDVTLTRGTDFLCASLQGRLSCQVQSPFANAAPLVVYCDAGGCRMPVMAINNALAVSADWATDASDPALIGAQTSRTAKDIYDFLVPLSAAF</sequence>
<proteinExistence type="predicted"/>
<dbReference type="RefSeq" id="WP_342070711.1">
    <property type="nucleotide sequence ID" value="NZ_CP151762.1"/>
</dbReference>
<dbReference type="EMBL" id="CP151762">
    <property type="protein sequence ID" value="WZU64346.1"/>
    <property type="molecule type" value="Genomic_DNA"/>
</dbReference>
<gene>
    <name evidence="2" type="ORF">AABB28_03340</name>
</gene>
<evidence type="ECO:0000256" key="1">
    <source>
        <dbReference type="SAM" id="SignalP"/>
    </source>
</evidence>
<dbReference type="KEGG" id="yag:AABB28_03340"/>
<dbReference type="PROSITE" id="PS51257">
    <property type="entry name" value="PROKAR_LIPOPROTEIN"/>
    <property type="match status" value="1"/>
</dbReference>
<name>A0AAN0MA62_9RHOB</name>
<keyword evidence="3" id="KW-1185">Reference proteome</keyword>
<accession>A0AAN0MA62</accession>
<keyword evidence="1" id="KW-0732">Signal</keyword>
<dbReference type="AlphaFoldDB" id="A0AAN0MA62"/>
<feature type="chain" id="PRO_5042891053" evidence="1">
    <location>
        <begin position="20"/>
        <end position="217"/>
    </location>
</feature>
<feature type="signal peptide" evidence="1">
    <location>
        <begin position="1"/>
        <end position="19"/>
    </location>
</feature>
<organism evidence="2 3">
    <name type="scientific">Yoonia algicola</name>
    <dbReference type="NCBI Taxonomy" id="3137368"/>
    <lineage>
        <taxon>Bacteria</taxon>
        <taxon>Pseudomonadati</taxon>
        <taxon>Pseudomonadota</taxon>
        <taxon>Alphaproteobacteria</taxon>
        <taxon>Rhodobacterales</taxon>
        <taxon>Paracoccaceae</taxon>
        <taxon>Yoonia</taxon>
    </lineage>
</organism>